<sequence length="156" mass="17386">MNLKRNEKDTPDVNLTPLIDVVFLLLIFFMVSTEFKDRSALKFELPQASPSPKKLEVKQSLTVYILPNGKIKLARKITGAKGKTSSKTFNVTSEDLKSLTRAITKVTGGDKKTRIYIEGAENSPFKSFVKVTDALQSIGLTRISIVTRQIKAKRAK</sequence>
<reference evidence="7" key="1">
    <citation type="submission" date="2018-06" db="EMBL/GenBank/DDBJ databases">
        <authorList>
            <person name="Zhirakovskaya E."/>
        </authorList>
    </citation>
    <scope>NUCLEOTIDE SEQUENCE</scope>
</reference>
<dbReference type="Pfam" id="PF02472">
    <property type="entry name" value="ExbD"/>
    <property type="match status" value="1"/>
</dbReference>
<dbReference type="PANTHER" id="PTHR30558">
    <property type="entry name" value="EXBD MEMBRANE COMPONENT OF PMF-DRIVEN MACROMOLECULE IMPORT SYSTEM"/>
    <property type="match status" value="1"/>
</dbReference>
<keyword evidence="2" id="KW-1003">Cell membrane</keyword>
<dbReference type="Gene3D" id="3.30.420.270">
    <property type="match status" value="1"/>
</dbReference>
<keyword evidence="4 6" id="KW-1133">Transmembrane helix</keyword>
<evidence type="ECO:0000256" key="2">
    <source>
        <dbReference type="ARBA" id="ARBA00022475"/>
    </source>
</evidence>
<comment type="subcellular location">
    <subcellularLocation>
        <location evidence="1">Cell membrane</location>
        <topology evidence="1">Single-pass membrane protein</topology>
    </subcellularLocation>
</comment>
<evidence type="ECO:0000256" key="3">
    <source>
        <dbReference type="ARBA" id="ARBA00022692"/>
    </source>
</evidence>
<dbReference type="PANTHER" id="PTHR30558:SF3">
    <property type="entry name" value="BIOPOLYMER TRANSPORT PROTEIN EXBD-RELATED"/>
    <property type="match status" value="1"/>
</dbReference>
<name>A0A3B0YCF5_9ZZZZ</name>
<keyword evidence="3 6" id="KW-0812">Transmembrane</keyword>
<evidence type="ECO:0000256" key="4">
    <source>
        <dbReference type="ARBA" id="ARBA00022989"/>
    </source>
</evidence>
<organism evidence="7">
    <name type="scientific">hydrothermal vent metagenome</name>
    <dbReference type="NCBI Taxonomy" id="652676"/>
    <lineage>
        <taxon>unclassified sequences</taxon>
        <taxon>metagenomes</taxon>
        <taxon>ecological metagenomes</taxon>
    </lineage>
</organism>
<dbReference type="GO" id="GO:0022857">
    <property type="term" value="F:transmembrane transporter activity"/>
    <property type="evidence" value="ECO:0007669"/>
    <property type="project" value="InterPro"/>
</dbReference>
<dbReference type="InterPro" id="IPR003400">
    <property type="entry name" value="ExbD"/>
</dbReference>
<dbReference type="GO" id="GO:0005886">
    <property type="term" value="C:plasma membrane"/>
    <property type="evidence" value="ECO:0007669"/>
    <property type="project" value="UniProtKB-SubCell"/>
</dbReference>
<evidence type="ECO:0000256" key="6">
    <source>
        <dbReference type="SAM" id="Phobius"/>
    </source>
</evidence>
<accession>A0A3B0YCF5</accession>
<protein>
    <submittedName>
        <fullName evidence="7">Biopolymer transport protein ExbD/TolR</fullName>
    </submittedName>
</protein>
<evidence type="ECO:0000313" key="7">
    <source>
        <dbReference type="EMBL" id="VAW74490.1"/>
    </source>
</evidence>
<gene>
    <name evidence="7" type="ORF">MNBD_GAMMA12-204</name>
</gene>
<dbReference type="EMBL" id="UOFL01000058">
    <property type="protein sequence ID" value="VAW74490.1"/>
    <property type="molecule type" value="Genomic_DNA"/>
</dbReference>
<proteinExistence type="predicted"/>
<feature type="transmembrane region" description="Helical" evidence="6">
    <location>
        <begin position="15"/>
        <end position="33"/>
    </location>
</feature>
<evidence type="ECO:0000256" key="1">
    <source>
        <dbReference type="ARBA" id="ARBA00004162"/>
    </source>
</evidence>
<keyword evidence="5 6" id="KW-0472">Membrane</keyword>
<dbReference type="AlphaFoldDB" id="A0A3B0YCF5"/>
<evidence type="ECO:0000256" key="5">
    <source>
        <dbReference type="ARBA" id="ARBA00023136"/>
    </source>
</evidence>